<sequence>MTVKSFKDYVQEREREYNLRIKTVVPLDDQELEYMERVLDKYVLRDITKPVKTILQKHPLDFRDLTNVEVWIVDIVTALPVSAYVLQQELKLALNIPEKYIVVRNANDPKEVETQRMAARDEIDMEAMEQGLSPAPRLSTNSAYDDDELGTLEDPVYGNDYNSRFLEVLAQVSSDRDEFLVDVESTELDEGGTVLDADDVAPPNAFNEDIVDAPEPKYSIYAETLKNLR</sequence>
<comment type="caution">
    <text evidence="1">The sequence shown here is derived from an EMBL/GenBank/DDBJ whole genome shotgun (WGS) entry which is preliminary data.</text>
</comment>
<feature type="non-terminal residue" evidence="1">
    <location>
        <position position="229"/>
    </location>
</feature>
<reference evidence="1" key="1">
    <citation type="journal article" date="2015" name="Nature">
        <title>Complex archaea that bridge the gap between prokaryotes and eukaryotes.</title>
        <authorList>
            <person name="Spang A."/>
            <person name="Saw J.H."/>
            <person name="Jorgensen S.L."/>
            <person name="Zaremba-Niedzwiedzka K."/>
            <person name="Martijn J."/>
            <person name="Lind A.E."/>
            <person name="van Eijk R."/>
            <person name="Schleper C."/>
            <person name="Guy L."/>
            <person name="Ettema T.J."/>
        </authorList>
    </citation>
    <scope>NUCLEOTIDE SEQUENCE</scope>
</reference>
<name>A0A0F9MBQ4_9ZZZZ</name>
<gene>
    <name evidence="1" type="ORF">LCGC14_1479050</name>
</gene>
<proteinExistence type="predicted"/>
<organism evidence="1">
    <name type="scientific">marine sediment metagenome</name>
    <dbReference type="NCBI Taxonomy" id="412755"/>
    <lineage>
        <taxon>unclassified sequences</taxon>
        <taxon>metagenomes</taxon>
        <taxon>ecological metagenomes</taxon>
    </lineage>
</organism>
<dbReference type="AlphaFoldDB" id="A0A0F9MBQ4"/>
<protein>
    <submittedName>
        <fullName evidence="1">Uncharacterized protein</fullName>
    </submittedName>
</protein>
<accession>A0A0F9MBQ4</accession>
<evidence type="ECO:0000313" key="1">
    <source>
        <dbReference type="EMBL" id="KKM66647.1"/>
    </source>
</evidence>
<dbReference type="EMBL" id="LAZR01010489">
    <property type="protein sequence ID" value="KKM66647.1"/>
    <property type="molecule type" value="Genomic_DNA"/>
</dbReference>